<gene>
    <name evidence="2" type="ORF">CEXT_171731</name>
</gene>
<evidence type="ECO:0000256" key="1">
    <source>
        <dbReference type="SAM" id="Phobius"/>
    </source>
</evidence>
<keyword evidence="1" id="KW-1133">Transmembrane helix</keyword>
<sequence>MSKAHYIFVSQGSSANFLPVRIFRTIQQEIRRFVFIFTFQTPTLLGEETGDCSDLRPTYSRQCPLWYTFGVQGYREQSQEAEGVPWRAGEEEEQSTYMFFGRTGRFKKAEILFGCRLFGDIVGSSARGHKCRHRGKKRLPWRRDPRIPPALPLSAASTSVAERRRKFSEPSNKRSLSLFLHFKPHTAGRKRGNRAIAVPYGLLILAKCPFWYTFGVQVNNRSRKQRVCHGVLGKRAEHKYMFFGRTGRFRKTEILFSCRIIREHRWLKHAETKCRYREKRLPWRRFRCLPRVLPFHKNDESLASIRAREIKEEPLLFFSVFLTRGFSFIYLFIYVEDRCRRT</sequence>
<comment type="caution">
    <text evidence="2">The sequence shown here is derived from an EMBL/GenBank/DDBJ whole genome shotgun (WGS) entry which is preliminary data.</text>
</comment>
<accession>A0AAV4V5P3</accession>
<keyword evidence="1" id="KW-0472">Membrane</keyword>
<reference evidence="2 3" key="1">
    <citation type="submission" date="2021-06" db="EMBL/GenBank/DDBJ databases">
        <title>Caerostris extrusa draft genome.</title>
        <authorList>
            <person name="Kono N."/>
            <person name="Arakawa K."/>
        </authorList>
    </citation>
    <scope>NUCLEOTIDE SEQUENCE [LARGE SCALE GENOMIC DNA]</scope>
</reference>
<keyword evidence="1" id="KW-0812">Transmembrane</keyword>
<protein>
    <submittedName>
        <fullName evidence="2">Uncharacterized protein</fullName>
    </submittedName>
</protein>
<name>A0AAV4V5P3_CAEEX</name>
<dbReference type="EMBL" id="BPLR01013948">
    <property type="protein sequence ID" value="GIY64984.1"/>
    <property type="molecule type" value="Genomic_DNA"/>
</dbReference>
<keyword evidence="3" id="KW-1185">Reference proteome</keyword>
<evidence type="ECO:0000313" key="2">
    <source>
        <dbReference type="EMBL" id="GIY64984.1"/>
    </source>
</evidence>
<organism evidence="2 3">
    <name type="scientific">Caerostris extrusa</name>
    <name type="common">Bark spider</name>
    <name type="synonym">Caerostris bankana</name>
    <dbReference type="NCBI Taxonomy" id="172846"/>
    <lineage>
        <taxon>Eukaryota</taxon>
        <taxon>Metazoa</taxon>
        <taxon>Ecdysozoa</taxon>
        <taxon>Arthropoda</taxon>
        <taxon>Chelicerata</taxon>
        <taxon>Arachnida</taxon>
        <taxon>Araneae</taxon>
        <taxon>Araneomorphae</taxon>
        <taxon>Entelegynae</taxon>
        <taxon>Araneoidea</taxon>
        <taxon>Araneidae</taxon>
        <taxon>Caerostris</taxon>
    </lineage>
</organism>
<dbReference type="Proteomes" id="UP001054945">
    <property type="component" value="Unassembled WGS sequence"/>
</dbReference>
<feature type="transmembrane region" description="Helical" evidence="1">
    <location>
        <begin position="315"/>
        <end position="335"/>
    </location>
</feature>
<proteinExistence type="predicted"/>
<dbReference type="AlphaFoldDB" id="A0AAV4V5P3"/>
<evidence type="ECO:0000313" key="3">
    <source>
        <dbReference type="Proteomes" id="UP001054945"/>
    </source>
</evidence>